<dbReference type="InterPro" id="IPR000182">
    <property type="entry name" value="GNAT_dom"/>
</dbReference>
<evidence type="ECO:0000256" key="5">
    <source>
        <dbReference type="ARBA" id="ARBA00023242"/>
    </source>
</evidence>
<dbReference type="InterPro" id="IPR008395">
    <property type="entry name" value="Agenet-like_dom"/>
</dbReference>
<keyword evidence="3 6" id="KW-0863">Zinc-finger</keyword>
<evidence type="ECO:0000256" key="3">
    <source>
        <dbReference type="ARBA" id="ARBA00022771"/>
    </source>
</evidence>
<dbReference type="Gene3D" id="3.30.40.10">
    <property type="entry name" value="Zinc/RING finger domain, C3HC4 (zinc finger)"/>
    <property type="match status" value="2"/>
</dbReference>
<dbReference type="CDD" id="cd20405">
    <property type="entry name" value="Tudor_Agenet_AtDUF_rpt1_3"/>
    <property type="match status" value="1"/>
</dbReference>
<keyword evidence="10" id="KW-1185">Reference proteome</keyword>
<dbReference type="Pfam" id="PF05641">
    <property type="entry name" value="Agenet"/>
    <property type="match status" value="1"/>
</dbReference>
<evidence type="ECO:0000313" key="9">
    <source>
        <dbReference type="EMBL" id="GAA0185803.1"/>
    </source>
</evidence>
<accession>A0AAV3RVP6</accession>
<dbReference type="GO" id="GO:0005634">
    <property type="term" value="C:nucleus"/>
    <property type="evidence" value="ECO:0007669"/>
    <property type="project" value="UniProtKB-SubCell"/>
</dbReference>
<dbReference type="PANTHER" id="PTHR46309">
    <property type="entry name" value="PHD FINGER PROTEIN 12"/>
    <property type="match status" value="1"/>
</dbReference>
<dbReference type="SMART" id="SM00743">
    <property type="entry name" value="Agenet"/>
    <property type="match status" value="1"/>
</dbReference>
<keyword evidence="4" id="KW-0862">Zinc</keyword>
<evidence type="ECO:0000259" key="8">
    <source>
        <dbReference type="PROSITE" id="PS51186"/>
    </source>
</evidence>
<evidence type="ECO:0000259" key="7">
    <source>
        <dbReference type="PROSITE" id="PS50016"/>
    </source>
</evidence>
<dbReference type="GO" id="GO:0008270">
    <property type="term" value="F:zinc ion binding"/>
    <property type="evidence" value="ECO:0007669"/>
    <property type="project" value="UniProtKB-KW"/>
</dbReference>
<keyword evidence="5" id="KW-0539">Nucleus</keyword>
<dbReference type="CDD" id="cd04301">
    <property type="entry name" value="NAT_SF"/>
    <property type="match status" value="1"/>
</dbReference>
<comment type="subcellular location">
    <subcellularLocation>
        <location evidence="1">Nucleus</location>
    </subcellularLocation>
</comment>
<dbReference type="InterPro" id="IPR014002">
    <property type="entry name" value="Agenet_dom_plant"/>
</dbReference>
<evidence type="ECO:0000256" key="2">
    <source>
        <dbReference type="ARBA" id="ARBA00022723"/>
    </source>
</evidence>
<dbReference type="Pfam" id="PF23209">
    <property type="entry name" value="IDM1_C"/>
    <property type="match status" value="1"/>
</dbReference>
<dbReference type="InterPro" id="IPR042163">
    <property type="entry name" value="PHF12"/>
</dbReference>
<dbReference type="Pfam" id="PF00628">
    <property type="entry name" value="PHD"/>
    <property type="match status" value="1"/>
</dbReference>
<dbReference type="InterPro" id="IPR011011">
    <property type="entry name" value="Znf_FYVE_PHD"/>
</dbReference>
<comment type="caution">
    <text evidence="9">The sequence shown here is derived from an EMBL/GenBank/DDBJ whole genome shotgun (WGS) entry which is preliminary data.</text>
</comment>
<organism evidence="9 10">
    <name type="scientific">Lithospermum erythrorhizon</name>
    <name type="common">Purple gromwell</name>
    <name type="synonym">Lithospermum officinale var. erythrorhizon</name>
    <dbReference type="NCBI Taxonomy" id="34254"/>
    <lineage>
        <taxon>Eukaryota</taxon>
        <taxon>Viridiplantae</taxon>
        <taxon>Streptophyta</taxon>
        <taxon>Embryophyta</taxon>
        <taxon>Tracheophyta</taxon>
        <taxon>Spermatophyta</taxon>
        <taxon>Magnoliopsida</taxon>
        <taxon>eudicotyledons</taxon>
        <taxon>Gunneridae</taxon>
        <taxon>Pentapetalae</taxon>
        <taxon>asterids</taxon>
        <taxon>lamiids</taxon>
        <taxon>Boraginales</taxon>
        <taxon>Boraginaceae</taxon>
        <taxon>Boraginoideae</taxon>
        <taxon>Lithospermeae</taxon>
        <taxon>Lithospermum</taxon>
    </lineage>
</organism>
<dbReference type="InterPro" id="IPR013083">
    <property type="entry name" value="Znf_RING/FYVE/PHD"/>
</dbReference>
<dbReference type="SUPFAM" id="SSF57903">
    <property type="entry name" value="FYVE/PHD zinc finger"/>
    <property type="match status" value="1"/>
</dbReference>
<keyword evidence="2" id="KW-0479">Metal-binding</keyword>
<dbReference type="InterPro" id="IPR001965">
    <property type="entry name" value="Znf_PHD"/>
</dbReference>
<name>A0AAV3RVP6_LITER</name>
<dbReference type="AlphaFoldDB" id="A0AAV3RVP6"/>
<evidence type="ECO:0000256" key="4">
    <source>
        <dbReference type="ARBA" id="ARBA00022833"/>
    </source>
</evidence>
<protein>
    <submittedName>
        <fullName evidence="9">Chromatin/chromatin-binding, or -regulatory protein</fullName>
    </submittedName>
</protein>
<dbReference type="InterPro" id="IPR056511">
    <property type="entry name" value="IDM1_C"/>
</dbReference>
<reference evidence="9 10" key="1">
    <citation type="submission" date="2024-01" db="EMBL/GenBank/DDBJ databases">
        <title>The complete chloroplast genome sequence of Lithospermum erythrorhizon: insights into the phylogenetic relationship among Boraginaceae species and the maternal lineages of purple gromwells.</title>
        <authorList>
            <person name="Okada T."/>
            <person name="Watanabe K."/>
        </authorList>
    </citation>
    <scope>NUCLEOTIDE SEQUENCE [LARGE SCALE GENOMIC DNA]</scope>
</reference>
<dbReference type="Pfam" id="PF22970">
    <property type="entry name" value="DUF7028"/>
    <property type="match status" value="2"/>
</dbReference>
<feature type="domain" description="PHD-type" evidence="7">
    <location>
        <begin position="710"/>
        <end position="755"/>
    </location>
</feature>
<dbReference type="PROSITE" id="PS50016">
    <property type="entry name" value="ZF_PHD_2"/>
    <property type="match status" value="1"/>
</dbReference>
<dbReference type="Proteomes" id="UP001454036">
    <property type="component" value="Unassembled WGS sequence"/>
</dbReference>
<dbReference type="GO" id="GO:0016747">
    <property type="term" value="F:acyltransferase activity, transferring groups other than amino-acyl groups"/>
    <property type="evidence" value="ECO:0007669"/>
    <property type="project" value="InterPro"/>
</dbReference>
<dbReference type="GO" id="GO:0006357">
    <property type="term" value="P:regulation of transcription by RNA polymerase II"/>
    <property type="evidence" value="ECO:0007669"/>
    <property type="project" value="TreeGrafter"/>
</dbReference>
<evidence type="ECO:0000313" key="10">
    <source>
        <dbReference type="Proteomes" id="UP001454036"/>
    </source>
</evidence>
<dbReference type="InterPro" id="IPR019786">
    <property type="entry name" value="Zinc_finger_PHD-type_CS"/>
</dbReference>
<dbReference type="InterPro" id="IPR032308">
    <property type="entry name" value="TDBD"/>
</dbReference>
<dbReference type="SMART" id="SM00249">
    <property type="entry name" value="PHD"/>
    <property type="match status" value="2"/>
</dbReference>
<dbReference type="PANTHER" id="PTHR46309:SF12">
    <property type="entry name" value="GB|AAC80581.1"/>
    <property type="match status" value="1"/>
</dbReference>
<evidence type="ECO:0000256" key="6">
    <source>
        <dbReference type="PROSITE-ProRule" id="PRU00146"/>
    </source>
</evidence>
<dbReference type="InterPro" id="IPR054292">
    <property type="entry name" value="DUF7028"/>
</dbReference>
<dbReference type="Pfam" id="PF16135">
    <property type="entry name" value="TDBD"/>
    <property type="match status" value="1"/>
</dbReference>
<dbReference type="GO" id="GO:0003714">
    <property type="term" value="F:transcription corepressor activity"/>
    <property type="evidence" value="ECO:0007669"/>
    <property type="project" value="InterPro"/>
</dbReference>
<gene>
    <name evidence="9" type="ORF">LIER_33091</name>
</gene>
<feature type="domain" description="N-acetyltransferase" evidence="8">
    <location>
        <begin position="858"/>
        <end position="1014"/>
    </location>
</feature>
<dbReference type="SUPFAM" id="SSF55729">
    <property type="entry name" value="Acyl-CoA N-acyltransferases (Nat)"/>
    <property type="match status" value="1"/>
</dbReference>
<dbReference type="Gene3D" id="3.40.630.30">
    <property type="match status" value="1"/>
</dbReference>
<dbReference type="InterPro" id="IPR016181">
    <property type="entry name" value="Acyl_CoA_acyltransferase"/>
</dbReference>
<dbReference type="PROSITE" id="PS01359">
    <property type="entry name" value="ZF_PHD_1"/>
    <property type="match status" value="1"/>
</dbReference>
<sequence length="1037" mass="117586">MAAGKKRKAFNYGHNRKLLPNTKVEVRSVEEGSLGSWHSATVISAYNLTRKVRYDSLLVDDGSDYLTDCIKVSTIVDGGNAIVDTLGDYRGRIRPLPPSFDTNQWSLKWLSYGQCVDMHENEAWWEGVIFDHENGSEERTVFFPDSGGERKSHVGSLRITQDWDQISDRWQPRGKWLFLEEIEKYCNLSVSVKQIWYDVQVKVSGDLKEWTSADRDHWKKWVSQVSSDNINTSISGLEETSSASSNSRPQLEDTVQFSGVSCKRNCEGFPTKLAKRKWFPVPTHMLPESEVNIDAVISYCEDSSKVNRSLIPKVKGHMLSLGWKFEFTKYIFADRLRYISPEGSLYYSLREVCRTLKSKSEVRFTKPRIVGSNSRSPSLPDGFIPSPERKVKKSSFQSSEYNLQAVTDYIDSLKVEGAKPHRHLAVKAKEHLVADGWNLDFVFKRSKIGKDKRELRYYSPDRKAFYSLITACIWYKNNIGSVSDAVGPVVERRTVDVRDQLKGQLAYIQLSDKILLPKYSAKHCKVKDSGIGKSKKRENVLTGNASHLTEHHEVSSLILDREQKSRSPIQLAKGASSPCTKRILRSSKRIRLGVSPSSPTPRNVLSLLIENNVIFIGEKVHCRGKDGRIIAEGTITCYGIECWCCECIFSISKFVAHAGRNCLRSAENILLENGRSMLDCQLQLMQYKISRSSRIKSLKLKGNGNIRKNDDICSVCHYRGDLVLCDQCPSSFHMDCLDMKRLPEGDWFCPSCCCGICGKSSFDTYTELITDSMGRSCSQCERQYHVGCLQAQGLLHTNTNLVGGWFCNMQCKKIFQGLQQYLGRPVAMGNDGLTWTLAKYIEAEDGNHVGIYNDSSIESYSQLTLALDVMHECFEPVKEPLTNSDIVEDVIFSKRSDLNRLNFHGFYTVLLEKNGELITAATLRVHGKKVAEVPLVATRFQYRRQGMCRILMDQLEKILMQLGVERLVLPATPSVLDTWMTSFGFSKMNKSERLKFLHYTLLDFPGTVMTHEINLNDEMHLDGNSAVWEIYQANGSS</sequence>
<dbReference type="InterPro" id="IPR019787">
    <property type="entry name" value="Znf_PHD-finger"/>
</dbReference>
<proteinExistence type="predicted"/>
<dbReference type="EMBL" id="BAABME010013084">
    <property type="protein sequence ID" value="GAA0185803.1"/>
    <property type="molecule type" value="Genomic_DNA"/>
</dbReference>
<dbReference type="PROSITE" id="PS51186">
    <property type="entry name" value="GNAT"/>
    <property type="match status" value="1"/>
</dbReference>
<evidence type="ECO:0000256" key="1">
    <source>
        <dbReference type="ARBA" id="ARBA00004123"/>
    </source>
</evidence>